<name>A0AAI8K8D2_9PSED</name>
<evidence type="ECO:0000313" key="1">
    <source>
        <dbReference type="EMBL" id="AXO86916.1"/>
    </source>
</evidence>
<organism evidence="1 2">
    <name type="scientific">Pseudomonas parafulva</name>
    <dbReference type="NCBI Taxonomy" id="157782"/>
    <lineage>
        <taxon>Bacteria</taxon>
        <taxon>Pseudomonadati</taxon>
        <taxon>Pseudomonadota</taxon>
        <taxon>Gammaproteobacteria</taxon>
        <taxon>Pseudomonadales</taxon>
        <taxon>Pseudomonadaceae</taxon>
        <taxon>Pseudomonas</taxon>
    </lineage>
</organism>
<protein>
    <submittedName>
        <fullName evidence="1">Uncharacterized protein</fullName>
    </submittedName>
</protein>
<sequence>MSDDKTSADAGLLVEGNLLACGAGMSDQHRQDVKNAFHFATLAADKVLDIEKDGKAWYDKFLDAMRDVGFTTPKRSFEMETSTELSVTLGAVAVRVIGAAGSALLGGTAVGELAKKAFDKLTTVESDTRIVHHKKKSKDRGVVGMAACVETAKGDVVMVMSCVQSTAPNIDDDVLGVQFKLDKSDYYAGQAVLTLNSFVYEKVRATIEEKLGVRSVENVLQYDI</sequence>
<proteinExistence type="predicted"/>
<dbReference type="EMBL" id="CP031641">
    <property type="protein sequence ID" value="AXO86916.1"/>
    <property type="molecule type" value="Genomic_DNA"/>
</dbReference>
<reference evidence="1 2" key="1">
    <citation type="submission" date="2018-08" db="EMBL/GenBank/DDBJ databases">
        <authorList>
            <person name="Lee Y."/>
            <person name="Kakembo D."/>
        </authorList>
    </citation>
    <scope>NUCLEOTIDE SEQUENCE [LARGE SCALE GENOMIC DNA]</scope>
    <source>
        <strain evidence="1 2">JBCS1880</strain>
    </source>
</reference>
<accession>A0AAI8K8D2</accession>
<dbReference type="RefSeq" id="WP_039582950.1">
    <property type="nucleotide sequence ID" value="NZ_CP009747.1"/>
</dbReference>
<dbReference type="KEGG" id="ppv:NJ69_21775"/>
<dbReference type="Proteomes" id="UP000258127">
    <property type="component" value="Chromosome"/>
</dbReference>
<gene>
    <name evidence="1" type="ORF">DZC75_02405</name>
</gene>
<keyword evidence="2" id="KW-1185">Reference proteome</keyword>
<dbReference type="AlphaFoldDB" id="A0AAI8K8D2"/>
<evidence type="ECO:0000313" key="2">
    <source>
        <dbReference type="Proteomes" id="UP000258127"/>
    </source>
</evidence>